<sequence length="182" mass="20965">MKFFKEKKKGMLLGAKVDVFDQISFKQEDVKFLGETLEMAPAKKMLLNILDGRLKKLYKDRESFPERFKDELAIHIGVVKEEKMFVESLPDVLYTVERVNLNLLKINGLDGSCYELSLLKVIIGGWVYQLKDIGSDRVEEIVTTSNKNYLSIVEKCCVGDYLFPDSLLSVALKRMRENRNES</sequence>
<dbReference type="EMBL" id="CP073084">
    <property type="protein sequence ID" value="QUE53565.1"/>
    <property type="molecule type" value="Genomic_DNA"/>
</dbReference>
<accession>A0ABX7YIQ3</accession>
<protein>
    <submittedName>
        <fullName evidence="1">Uncharacterized protein</fullName>
    </submittedName>
</protein>
<reference evidence="1 2" key="1">
    <citation type="submission" date="2021-04" db="EMBL/GenBank/DDBJ databases">
        <title>Complete genome sequence of a novel Streptococcus species.</title>
        <authorList>
            <person name="Teng J.L.L."/>
        </authorList>
    </citation>
    <scope>NUCLEOTIDE SEQUENCE [LARGE SCALE GENOMIC DNA]</scope>
    <source>
        <strain evidence="1 2">HKU75</strain>
    </source>
</reference>
<gene>
    <name evidence="1" type="ORF">INT76_06790</name>
</gene>
<organism evidence="1 2">
    <name type="scientific">Streptococcus oriscaviae</name>
    <dbReference type="NCBI Taxonomy" id="2781599"/>
    <lineage>
        <taxon>Bacteria</taxon>
        <taxon>Bacillati</taxon>
        <taxon>Bacillota</taxon>
        <taxon>Bacilli</taxon>
        <taxon>Lactobacillales</taxon>
        <taxon>Streptococcaceae</taxon>
        <taxon>Streptococcus</taxon>
    </lineage>
</organism>
<dbReference type="Proteomes" id="UP000677616">
    <property type="component" value="Chromosome"/>
</dbReference>
<proteinExistence type="predicted"/>
<name>A0ABX7YIQ3_9STRE</name>
<evidence type="ECO:0000313" key="1">
    <source>
        <dbReference type="EMBL" id="QUE53565.1"/>
    </source>
</evidence>
<dbReference type="RefSeq" id="WP_212569738.1">
    <property type="nucleotide sequence ID" value="NZ_CP073084.1"/>
</dbReference>
<evidence type="ECO:0000313" key="2">
    <source>
        <dbReference type="Proteomes" id="UP000677616"/>
    </source>
</evidence>
<keyword evidence="2" id="KW-1185">Reference proteome</keyword>